<name>A0ABU2CPP6_9MICO</name>
<protein>
    <submittedName>
        <fullName evidence="2">Phosphinothricin acetyltransferase</fullName>
        <ecNumber evidence="2">2.3.1.183</ecNumber>
    </submittedName>
</protein>
<dbReference type="EMBL" id="JAVDYE010000001">
    <property type="protein sequence ID" value="MDR7383293.1"/>
    <property type="molecule type" value="Genomic_DNA"/>
</dbReference>
<dbReference type="Gene3D" id="3.40.630.30">
    <property type="match status" value="1"/>
</dbReference>
<dbReference type="PANTHER" id="PTHR43072">
    <property type="entry name" value="N-ACETYLTRANSFERASE"/>
    <property type="match status" value="1"/>
</dbReference>
<dbReference type="CDD" id="cd04301">
    <property type="entry name" value="NAT_SF"/>
    <property type="match status" value="1"/>
</dbReference>
<accession>A0ABU2CPP6</accession>
<organism evidence="2 3">
    <name type="scientific">Promicromonospora iranensis</name>
    <dbReference type="NCBI Taxonomy" id="1105144"/>
    <lineage>
        <taxon>Bacteria</taxon>
        <taxon>Bacillati</taxon>
        <taxon>Actinomycetota</taxon>
        <taxon>Actinomycetes</taxon>
        <taxon>Micrococcales</taxon>
        <taxon>Promicromonosporaceae</taxon>
        <taxon>Promicromonospora</taxon>
    </lineage>
</organism>
<keyword evidence="3" id="KW-1185">Reference proteome</keyword>
<dbReference type="InterPro" id="IPR016181">
    <property type="entry name" value="Acyl_CoA_acyltransferase"/>
</dbReference>
<dbReference type="PROSITE" id="PS51186">
    <property type="entry name" value="GNAT"/>
    <property type="match status" value="1"/>
</dbReference>
<evidence type="ECO:0000313" key="2">
    <source>
        <dbReference type="EMBL" id="MDR7383293.1"/>
    </source>
</evidence>
<evidence type="ECO:0000259" key="1">
    <source>
        <dbReference type="PROSITE" id="PS51186"/>
    </source>
</evidence>
<evidence type="ECO:0000313" key="3">
    <source>
        <dbReference type="Proteomes" id="UP001183585"/>
    </source>
</evidence>
<comment type="caution">
    <text evidence="2">The sequence shown here is derived from an EMBL/GenBank/DDBJ whole genome shotgun (WGS) entry which is preliminary data.</text>
</comment>
<dbReference type="EC" id="2.3.1.183" evidence="2"/>
<reference evidence="2 3" key="1">
    <citation type="submission" date="2023-07" db="EMBL/GenBank/DDBJ databases">
        <title>Sequencing the genomes of 1000 actinobacteria strains.</title>
        <authorList>
            <person name="Klenk H.-P."/>
        </authorList>
    </citation>
    <scope>NUCLEOTIDE SEQUENCE [LARGE SCALE GENOMIC DNA]</scope>
    <source>
        <strain evidence="2 3">DSM 45554</strain>
    </source>
</reference>
<feature type="domain" description="N-acetyltransferase" evidence="1">
    <location>
        <begin position="1"/>
        <end position="165"/>
    </location>
</feature>
<proteinExistence type="predicted"/>
<dbReference type="GO" id="GO:0102971">
    <property type="term" value="F:phosphinothricin N-acetyltransferase activity"/>
    <property type="evidence" value="ECO:0007669"/>
    <property type="project" value="UniProtKB-EC"/>
</dbReference>
<sequence length="167" mass="17994">MIRPVALDSADLTAVAAIMEHYVEHTVATFNEIPPTVDDWVQRHADIAARGLPFLVAETAGGVVGFAYVTPWRPQSAYRHTVENSVYLDPAATGRGVGTALLAELVDRASAAGCRQMIAVIADTGHPASAALHRRLGFTDAGRLRAVGHKHGRWIDTQFMQRDLVTG</sequence>
<dbReference type="InterPro" id="IPR000182">
    <property type="entry name" value="GNAT_dom"/>
</dbReference>
<dbReference type="Proteomes" id="UP001183585">
    <property type="component" value="Unassembled WGS sequence"/>
</dbReference>
<dbReference type="Pfam" id="PF00583">
    <property type="entry name" value="Acetyltransf_1"/>
    <property type="match status" value="1"/>
</dbReference>
<gene>
    <name evidence="2" type="ORF">J2S48_002808</name>
</gene>
<dbReference type="SUPFAM" id="SSF55729">
    <property type="entry name" value="Acyl-CoA N-acyltransferases (Nat)"/>
    <property type="match status" value="1"/>
</dbReference>
<keyword evidence="2" id="KW-0808">Transferase</keyword>
<keyword evidence="2" id="KW-0012">Acyltransferase</keyword>
<dbReference type="PANTHER" id="PTHR43072:SF8">
    <property type="entry name" value="ACYLTRANSFERASE FABY-RELATED"/>
    <property type="match status" value="1"/>
</dbReference>